<dbReference type="EC" id="2.3.1.48" evidence="2"/>
<organism evidence="10 11">
    <name type="scientific">Caenorhabditis remanei</name>
    <name type="common">Caenorhabditis vulgaris</name>
    <dbReference type="NCBI Taxonomy" id="31234"/>
    <lineage>
        <taxon>Eukaryota</taxon>
        <taxon>Metazoa</taxon>
        <taxon>Ecdysozoa</taxon>
        <taxon>Nematoda</taxon>
        <taxon>Chromadorea</taxon>
        <taxon>Rhabditida</taxon>
        <taxon>Rhabditina</taxon>
        <taxon>Rhabditomorpha</taxon>
        <taxon>Rhabditoidea</taxon>
        <taxon>Rhabditidae</taxon>
        <taxon>Peloderinae</taxon>
        <taxon>Caenorhabditis</taxon>
    </lineage>
</organism>
<evidence type="ECO:0000313" key="11">
    <source>
        <dbReference type="Proteomes" id="UP000483820"/>
    </source>
</evidence>
<dbReference type="PROSITE" id="PS51727">
    <property type="entry name" value="CBP_P300_HAT"/>
    <property type="match status" value="1"/>
</dbReference>
<dbReference type="GeneID" id="78775071"/>
<evidence type="ECO:0000256" key="3">
    <source>
        <dbReference type="ARBA" id="ARBA00022679"/>
    </source>
</evidence>
<dbReference type="GO" id="GO:0005667">
    <property type="term" value="C:transcription regulator complex"/>
    <property type="evidence" value="ECO:0007669"/>
    <property type="project" value="TreeGrafter"/>
</dbReference>
<dbReference type="EMBL" id="WUAV01000003">
    <property type="protein sequence ID" value="KAF1762805.1"/>
    <property type="molecule type" value="Genomic_DNA"/>
</dbReference>
<dbReference type="Proteomes" id="UP000483820">
    <property type="component" value="Chromosome III"/>
</dbReference>
<keyword evidence="3" id="KW-0808">Transferase</keyword>
<name>A0A6A5H6S8_CAERE</name>
<dbReference type="GO" id="GO:0004402">
    <property type="term" value="F:histone acetyltransferase activity"/>
    <property type="evidence" value="ECO:0007669"/>
    <property type="project" value="InterPro"/>
</dbReference>
<comment type="caution">
    <text evidence="10">The sequence shown here is derived from an EMBL/GenBank/DDBJ whole genome shotgun (WGS) entry which is preliminary data.</text>
</comment>
<comment type="catalytic activity">
    <reaction evidence="8">
        <text>L-lysyl-[protein] + acetyl-CoA = N(6)-acetyl-L-lysyl-[protein] + CoA + H(+)</text>
        <dbReference type="Rhea" id="RHEA:45948"/>
        <dbReference type="Rhea" id="RHEA-COMP:9752"/>
        <dbReference type="Rhea" id="RHEA-COMP:10731"/>
        <dbReference type="ChEBI" id="CHEBI:15378"/>
        <dbReference type="ChEBI" id="CHEBI:29969"/>
        <dbReference type="ChEBI" id="CHEBI:57287"/>
        <dbReference type="ChEBI" id="CHEBI:57288"/>
        <dbReference type="ChEBI" id="CHEBI:61930"/>
        <dbReference type="EC" id="2.3.1.48"/>
    </reaction>
</comment>
<comment type="subcellular location">
    <subcellularLocation>
        <location evidence="1">Nucleus</location>
    </subcellularLocation>
</comment>
<dbReference type="GO" id="GO:0005634">
    <property type="term" value="C:nucleus"/>
    <property type="evidence" value="ECO:0007669"/>
    <property type="project" value="UniProtKB-SubCell"/>
</dbReference>
<dbReference type="InterPro" id="IPR031162">
    <property type="entry name" value="CBP_P300_HAT"/>
</dbReference>
<keyword evidence="6" id="KW-0804">Transcription</keyword>
<gene>
    <name evidence="10" type="ORF">GCK72_011068</name>
</gene>
<accession>A0A6A5H6S8</accession>
<evidence type="ECO:0000256" key="2">
    <source>
        <dbReference type="ARBA" id="ARBA00013184"/>
    </source>
</evidence>
<feature type="domain" description="CBP/p300-type HAT" evidence="9">
    <location>
        <begin position="1"/>
        <end position="119"/>
    </location>
</feature>
<dbReference type="PANTHER" id="PTHR13808:SF1">
    <property type="entry name" value="HISTONE ACETYLTRANSFERASE"/>
    <property type="match status" value="1"/>
</dbReference>
<dbReference type="RefSeq" id="XP_053587771.1">
    <property type="nucleotide sequence ID" value="XM_053728194.1"/>
</dbReference>
<dbReference type="PANTHER" id="PTHR13808">
    <property type="entry name" value="CBP/P300-RELATED"/>
    <property type="match status" value="1"/>
</dbReference>
<protein>
    <recommendedName>
        <fullName evidence="2">histone acetyltransferase</fullName>
        <ecNumber evidence="2">2.3.1.48</ecNumber>
    </recommendedName>
</protein>
<proteinExistence type="predicted"/>
<evidence type="ECO:0000256" key="7">
    <source>
        <dbReference type="ARBA" id="ARBA00023242"/>
    </source>
</evidence>
<evidence type="ECO:0000259" key="9">
    <source>
        <dbReference type="PROSITE" id="PS51727"/>
    </source>
</evidence>
<evidence type="ECO:0000256" key="8">
    <source>
        <dbReference type="ARBA" id="ARBA00048017"/>
    </source>
</evidence>
<reference evidence="10 11" key="1">
    <citation type="submission" date="2019-12" db="EMBL/GenBank/DDBJ databases">
        <title>Chromosome-level assembly of the Caenorhabditis remanei genome.</title>
        <authorList>
            <person name="Teterina A.A."/>
            <person name="Willis J.H."/>
            <person name="Phillips P.C."/>
        </authorList>
    </citation>
    <scope>NUCLEOTIDE SEQUENCE [LARGE SCALE GENOMIC DNA]</scope>
    <source>
        <strain evidence="10 11">PX506</strain>
        <tissue evidence="10">Whole organism</tissue>
    </source>
</reference>
<evidence type="ECO:0000256" key="5">
    <source>
        <dbReference type="ARBA" id="ARBA00023015"/>
    </source>
</evidence>
<dbReference type="InterPro" id="IPR013178">
    <property type="entry name" value="Histone_AcTrfase_Rtt109/CBP"/>
</dbReference>
<dbReference type="GO" id="GO:0000123">
    <property type="term" value="C:histone acetyltransferase complex"/>
    <property type="evidence" value="ECO:0007669"/>
    <property type="project" value="TreeGrafter"/>
</dbReference>
<keyword evidence="4" id="KW-0156">Chromatin regulator</keyword>
<dbReference type="AlphaFoldDB" id="A0A6A5H6S8"/>
<sequence>MFTQEYERHGKDPEQNVAILEFLGSVPFVEPKSRKGEVHRTIITSYYWYLSTIDFTRGHIFANSPVQEDDYGLPIHPSGQLYLSQGKLVRFYSGALALGVENGLIGDFKLFEQMFQYKM</sequence>
<keyword evidence="7" id="KW-0539">Nucleus</keyword>
<dbReference type="GO" id="GO:0031490">
    <property type="term" value="F:chromatin DNA binding"/>
    <property type="evidence" value="ECO:0007669"/>
    <property type="project" value="TreeGrafter"/>
</dbReference>
<evidence type="ECO:0000313" key="10">
    <source>
        <dbReference type="EMBL" id="KAF1762805.1"/>
    </source>
</evidence>
<evidence type="ECO:0000256" key="1">
    <source>
        <dbReference type="ARBA" id="ARBA00004123"/>
    </source>
</evidence>
<dbReference type="KEGG" id="crq:GCK72_011068"/>
<evidence type="ECO:0000256" key="6">
    <source>
        <dbReference type="ARBA" id="ARBA00023163"/>
    </source>
</evidence>
<dbReference type="CTD" id="78775071"/>
<evidence type="ECO:0000256" key="4">
    <source>
        <dbReference type="ARBA" id="ARBA00022853"/>
    </source>
</evidence>
<dbReference type="GO" id="GO:0045944">
    <property type="term" value="P:positive regulation of transcription by RNA polymerase II"/>
    <property type="evidence" value="ECO:0007669"/>
    <property type="project" value="TreeGrafter"/>
</dbReference>
<dbReference type="GO" id="GO:0003713">
    <property type="term" value="F:transcription coactivator activity"/>
    <property type="evidence" value="ECO:0007669"/>
    <property type="project" value="TreeGrafter"/>
</dbReference>
<keyword evidence="5" id="KW-0805">Transcription regulation</keyword>